<proteinExistence type="predicted"/>
<dbReference type="RefSeq" id="WP_377525509.1">
    <property type="nucleotide sequence ID" value="NZ_JBHTLD010000056.1"/>
</dbReference>
<protein>
    <submittedName>
        <fullName evidence="2">Uncharacterized protein</fullName>
    </submittedName>
</protein>
<gene>
    <name evidence="2" type="ORF">ACFQ2O_08265</name>
</gene>
<accession>A0ABW3SMU6</accession>
<name>A0ABW3SMU6_9BACT</name>
<dbReference type="Proteomes" id="UP001597094">
    <property type="component" value="Unassembled WGS sequence"/>
</dbReference>
<comment type="caution">
    <text evidence="2">The sequence shown here is derived from an EMBL/GenBank/DDBJ whole genome shotgun (WGS) entry which is preliminary data.</text>
</comment>
<evidence type="ECO:0000313" key="2">
    <source>
        <dbReference type="EMBL" id="MFD1186193.1"/>
    </source>
</evidence>
<keyword evidence="1" id="KW-0472">Membrane</keyword>
<feature type="transmembrane region" description="Helical" evidence="1">
    <location>
        <begin position="50"/>
        <end position="71"/>
    </location>
</feature>
<keyword evidence="3" id="KW-1185">Reference proteome</keyword>
<dbReference type="EMBL" id="JBHTLD010000056">
    <property type="protein sequence ID" value="MFD1186193.1"/>
    <property type="molecule type" value="Genomic_DNA"/>
</dbReference>
<evidence type="ECO:0000256" key="1">
    <source>
        <dbReference type="SAM" id="Phobius"/>
    </source>
</evidence>
<organism evidence="2 3">
    <name type="scientific">Pontibacter rugosus</name>
    <dbReference type="NCBI Taxonomy" id="1745966"/>
    <lineage>
        <taxon>Bacteria</taxon>
        <taxon>Pseudomonadati</taxon>
        <taxon>Bacteroidota</taxon>
        <taxon>Cytophagia</taxon>
        <taxon>Cytophagales</taxon>
        <taxon>Hymenobacteraceae</taxon>
        <taxon>Pontibacter</taxon>
    </lineage>
</organism>
<reference evidence="3" key="1">
    <citation type="journal article" date="2019" name="Int. J. Syst. Evol. Microbiol.">
        <title>The Global Catalogue of Microorganisms (GCM) 10K type strain sequencing project: providing services to taxonomists for standard genome sequencing and annotation.</title>
        <authorList>
            <consortium name="The Broad Institute Genomics Platform"/>
            <consortium name="The Broad Institute Genome Sequencing Center for Infectious Disease"/>
            <person name="Wu L."/>
            <person name="Ma J."/>
        </authorList>
    </citation>
    <scope>NUCLEOTIDE SEQUENCE [LARGE SCALE GENOMIC DNA]</scope>
    <source>
        <strain evidence="3">JCM 31319</strain>
    </source>
</reference>
<feature type="transmembrane region" description="Helical" evidence="1">
    <location>
        <begin position="12"/>
        <end position="30"/>
    </location>
</feature>
<sequence length="80" mass="9168">MKAVNLIYKLPYLFIIGAICAMVFAIASDFENFMTGLQGKPEVSYKTGYLLGYNGYYLATLVVGLVLLYYVRKYRNLIHR</sequence>
<keyword evidence="1" id="KW-1133">Transmembrane helix</keyword>
<evidence type="ECO:0000313" key="3">
    <source>
        <dbReference type="Proteomes" id="UP001597094"/>
    </source>
</evidence>
<keyword evidence="1" id="KW-0812">Transmembrane</keyword>